<dbReference type="Pfam" id="PF13384">
    <property type="entry name" value="HTH_23"/>
    <property type="match status" value="1"/>
</dbReference>
<dbReference type="PANTHER" id="PTHR34294">
    <property type="entry name" value="TRANSCRIPTIONAL REGULATOR-RELATED"/>
    <property type="match status" value="1"/>
</dbReference>
<dbReference type="AlphaFoldDB" id="A0A4V1ZH89"/>
<evidence type="ECO:0000256" key="3">
    <source>
        <dbReference type="ARBA" id="ARBA00023125"/>
    </source>
</evidence>
<sequence length="307" mass="31904">MAKIARMYHERGMRQAEIAAELHVSQPRVSRLLKRAGEVGIVRTTVSLPSGVHTDLEDALEARFGLTEAVVVDAGGADDDVTPALGAAAAVYLETTLTGGDTVGISSWSATLLAAVESMRPSRTPVVTTVVQVVGGVGDPRVQMQATRLIGMFAENTGAAPVFMPAPGMLGTVSARDSLVADPTVQAVMDVWSKLTMVLVGIGSLEPSPLLRASGNALADADLAVLRDAGAVGDICLRFFDGAGEPVKSAVDDRVIGITADQLHQVQRRVAVAGGANKHSAIRAVLAGGWITVLITDVDEARRLLAD</sequence>
<evidence type="ECO:0000313" key="7">
    <source>
        <dbReference type="Proteomes" id="UP000293764"/>
    </source>
</evidence>
<dbReference type="InterPro" id="IPR007324">
    <property type="entry name" value="Sugar-bd_dom_put"/>
</dbReference>
<organism evidence="6 7">
    <name type="scientific">Pengzhenrongella frigida</name>
    <dbReference type="NCBI Taxonomy" id="1259133"/>
    <lineage>
        <taxon>Bacteria</taxon>
        <taxon>Bacillati</taxon>
        <taxon>Actinomycetota</taxon>
        <taxon>Actinomycetes</taxon>
        <taxon>Micrococcales</taxon>
        <taxon>Pengzhenrongella</taxon>
    </lineage>
</organism>
<dbReference type="SUPFAM" id="SSF100950">
    <property type="entry name" value="NagB/RpiA/CoA transferase-like"/>
    <property type="match status" value="1"/>
</dbReference>
<comment type="caution">
    <text evidence="6">The sequence shown here is derived from an EMBL/GenBank/DDBJ whole genome shotgun (WGS) entry which is preliminary data.</text>
</comment>
<keyword evidence="3" id="KW-0238">DNA-binding</keyword>
<dbReference type="Proteomes" id="UP000293764">
    <property type="component" value="Unassembled WGS sequence"/>
</dbReference>
<keyword evidence="7" id="KW-1185">Reference proteome</keyword>
<dbReference type="Pfam" id="PF04198">
    <property type="entry name" value="Sugar-bind"/>
    <property type="match status" value="1"/>
</dbReference>
<dbReference type="GO" id="GO:0003677">
    <property type="term" value="F:DNA binding"/>
    <property type="evidence" value="ECO:0007669"/>
    <property type="project" value="UniProtKB-KW"/>
</dbReference>
<dbReference type="Gene3D" id="3.40.50.1360">
    <property type="match status" value="1"/>
</dbReference>
<dbReference type="EMBL" id="SDWW01000020">
    <property type="protein sequence ID" value="RYV51204.1"/>
    <property type="molecule type" value="Genomic_DNA"/>
</dbReference>
<evidence type="ECO:0000313" key="6">
    <source>
        <dbReference type="EMBL" id="RYV51204.1"/>
    </source>
</evidence>
<evidence type="ECO:0000256" key="2">
    <source>
        <dbReference type="ARBA" id="ARBA00023015"/>
    </source>
</evidence>
<dbReference type="InterPro" id="IPR037171">
    <property type="entry name" value="NagB/RpiA_transferase-like"/>
</dbReference>
<gene>
    <name evidence="6" type="ORF">EUA98_09800</name>
</gene>
<dbReference type="PANTHER" id="PTHR34294:SF1">
    <property type="entry name" value="TRANSCRIPTIONAL REGULATOR LSRR"/>
    <property type="match status" value="1"/>
</dbReference>
<comment type="similarity">
    <text evidence="1">Belongs to the SorC transcriptional regulatory family.</text>
</comment>
<evidence type="ECO:0000256" key="1">
    <source>
        <dbReference type="ARBA" id="ARBA00010466"/>
    </source>
</evidence>
<dbReference type="InterPro" id="IPR051054">
    <property type="entry name" value="SorC_transcr_regulators"/>
</dbReference>
<keyword evidence="2" id="KW-0805">Transcription regulation</keyword>
<proteinExistence type="inferred from homology"/>
<name>A0A4V1ZH89_9MICO</name>
<feature type="domain" description="Sugar-binding" evidence="5">
    <location>
        <begin position="54"/>
        <end position="306"/>
    </location>
</feature>
<accession>A0A4V1ZH89</accession>
<evidence type="ECO:0000259" key="5">
    <source>
        <dbReference type="Pfam" id="PF04198"/>
    </source>
</evidence>
<evidence type="ECO:0000256" key="4">
    <source>
        <dbReference type="ARBA" id="ARBA00023163"/>
    </source>
</evidence>
<reference evidence="6 7" key="1">
    <citation type="submission" date="2019-01" db="EMBL/GenBank/DDBJ databases">
        <title>Novel species of Cellulomonas.</title>
        <authorList>
            <person name="Liu Q."/>
            <person name="Xin Y.-H."/>
        </authorList>
    </citation>
    <scope>NUCLEOTIDE SEQUENCE [LARGE SCALE GENOMIC DNA]</scope>
    <source>
        <strain evidence="6 7">HLT2-17</strain>
    </source>
</reference>
<dbReference type="Gene3D" id="1.10.10.60">
    <property type="entry name" value="Homeodomain-like"/>
    <property type="match status" value="1"/>
</dbReference>
<keyword evidence="4" id="KW-0804">Transcription</keyword>
<dbReference type="GO" id="GO:0030246">
    <property type="term" value="F:carbohydrate binding"/>
    <property type="evidence" value="ECO:0007669"/>
    <property type="project" value="InterPro"/>
</dbReference>
<protein>
    <submittedName>
        <fullName evidence="6">MarR family transcriptional regulator</fullName>
    </submittedName>
</protein>
<dbReference type="OrthoDB" id="186585at2"/>